<organism evidence="1 2">
    <name type="scientific">Novosphingobium nitrogenifigens DSM 19370</name>
    <dbReference type="NCBI Taxonomy" id="983920"/>
    <lineage>
        <taxon>Bacteria</taxon>
        <taxon>Pseudomonadati</taxon>
        <taxon>Pseudomonadota</taxon>
        <taxon>Alphaproteobacteria</taxon>
        <taxon>Sphingomonadales</taxon>
        <taxon>Sphingomonadaceae</taxon>
        <taxon>Novosphingobium</taxon>
    </lineage>
</organism>
<dbReference type="EMBL" id="AEWJ01000051">
    <property type="protein sequence ID" value="EGD58009.1"/>
    <property type="molecule type" value="Genomic_DNA"/>
</dbReference>
<gene>
    <name evidence="1" type="ORF">Y88_3339</name>
</gene>
<name>F1ZBR5_9SPHN</name>
<reference evidence="1 2" key="1">
    <citation type="journal article" date="2012" name="J. Bacteriol.">
        <title>Draft Genome Sequence of Novosphingobium nitrogenifigens Y88T.</title>
        <authorList>
            <person name="Strabala T.J."/>
            <person name="Macdonald L."/>
            <person name="Liu V."/>
            <person name="Smit A.M."/>
        </authorList>
    </citation>
    <scope>NUCLEOTIDE SEQUENCE [LARGE SCALE GENOMIC DNA]</scope>
    <source>
        <strain evidence="1 2">DSM 19370</strain>
    </source>
</reference>
<evidence type="ECO:0000313" key="1">
    <source>
        <dbReference type="EMBL" id="EGD58009.1"/>
    </source>
</evidence>
<proteinExistence type="predicted"/>
<sequence>MSAATDTLALIRQLTNLIGASSSFWPNSKAPQLDDLYEAYLWAETVGIAKTEGWQVDFVNAGSQKNQFTFRKGPGLLTSPVAYTYATLTDGRRSGELHIGIRIRGDSSTLHEFDVVALDAHGVAAARAGAKQPGHSTVRLHVEAKFHKGDLSLGVARGIVGLGADCPSIEPFLVSKALGSPSLRPLIKSHGGHYVDRMFPGDSGIPYFATCVKAALGRWR</sequence>
<dbReference type="Proteomes" id="UP000004728">
    <property type="component" value="Unassembled WGS sequence"/>
</dbReference>
<dbReference type="STRING" id="983920.Y88_3339"/>
<accession>F1ZBR5</accession>
<dbReference type="HOGENOM" id="CLU_1254873_0_0_5"/>
<dbReference type="InParanoid" id="F1ZBR5"/>
<evidence type="ECO:0000313" key="2">
    <source>
        <dbReference type="Proteomes" id="UP000004728"/>
    </source>
</evidence>
<dbReference type="RefSeq" id="WP_008070470.1">
    <property type="nucleotide sequence ID" value="NZ_AQWK01000007.1"/>
</dbReference>
<protein>
    <submittedName>
        <fullName evidence="1">Uncharacterized protein</fullName>
    </submittedName>
</protein>
<comment type="caution">
    <text evidence="1">The sequence shown here is derived from an EMBL/GenBank/DDBJ whole genome shotgun (WGS) entry which is preliminary data.</text>
</comment>
<dbReference type="OrthoDB" id="7833995at2"/>
<keyword evidence="2" id="KW-1185">Reference proteome</keyword>
<dbReference type="AlphaFoldDB" id="F1ZBR5"/>